<dbReference type="RefSeq" id="WP_159945753.1">
    <property type="nucleotide sequence ID" value="NZ_FNUK01000001.1"/>
</dbReference>
<evidence type="ECO:0000256" key="1">
    <source>
        <dbReference type="ARBA" id="ARBA00004141"/>
    </source>
</evidence>
<keyword evidence="3" id="KW-0813">Transport</keyword>
<dbReference type="AlphaFoldDB" id="A0A1H5RMJ4"/>
<feature type="transmembrane region" description="Helical" evidence="8">
    <location>
        <begin position="274"/>
        <end position="296"/>
    </location>
</feature>
<keyword evidence="4" id="KW-0309">Germination</keyword>
<feature type="transmembrane region" description="Helical" evidence="8">
    <location>
        <begin position="191"/>
        <end position="208"/>
    </location>
</feature>
<keyword evidence="5 8" id="KW-0812">Transmembrane</keyword>
<dbReference type="GO" id="GO:0009847">
    <property type="term" value="P:spore germination"/>
    <property type="evidence" value="ECO:0007669"/>
    <property type="project" value="InterPro"/>
</dbReference>
<keyword evidence="6 8" id="KW-1133">Transmembrane helix</keyword>
<proteinExistence type="inferred from homology"/>
<evidence type="ECO:0000313" key="10">
    <source>
        <dbReference type="Proteomes" id="UP000242850"/>
    </source>
</evidence>
<dbReference type="NCBIfam" id="TIGR00912">
    <property type="entry name" value="2A0309"/>
    <property type="match status" value="1"/>
</dbReference>
<feature type="transmembrane region" description="Helical" evidence="8">
    <location>
        <begin position="42"/>
        <end position="62"/>
    </location>
</feature>
<dbReference type="InterPro" id="IPR004761">
    <property type="entry name" value="Spore_GerAB"/>
</dbReference>
<dbReference type="EMBL" id="FNUK01000001">
    <property type="protein sequence ID" value="SEF38721.1"/>
    <property type="molecule type" value="Genomic_DNA"/>
</dbReference>
<evidence type="ECO:0000256" key="4">
    <source>
        <dbReference type="ARBA" id="ARBA00022544"/>
    </source>
</evidence>
<keyword evidence="10" id="KW-1185">Reference proteome</keyword>
<dbReference type="Pfam" id="PF03845">
    <property type="entry name" value="Spore_permease"/>
    <property type="match status" value="1"/>
</dbReference>
<evidence type="ECO:0000256" key="6">
    <source>
        <dbReference type="ARBA" id="ARBA00022989"/>
    </source>
</evidence>
<evidence type="ECO:0000256" key="2">
    <source>
        <dbReference type="ARBA" id="ARBA00007998"/>
    </source>
</evidence>
<feature type="transmembrane region" description="Helical" evidence="8">
    <location>
        <begin position="82"/>
        <end position="100"/>
    </location>
</feature>
<dbReference type="GO" id="GO:0016020">
    <property type="term" value="C:membrane"/>
    <property type="evidence" value="ECO:0007669"/>
    <property type="project" value="UniProtKB-SubCell"/>
</dbReference>
<feature type="transmembrane region" description="Helical" evidence="8">
    <location>
        <begin position="145"/>
        <end position="165"/>
    </location>
</feature>
<feature type="transmembrane region" description="Helical" evidence="8">
    <location>
        <begin position="120"/>
        <end position="138"/>
    </location>
</feature>
<accession>A0A1H5RMJ4</accession>
<comment type="similarity">
    <text evidence="2">Belongs to the amino acid-polyamine-organocation (APC) superfamily. Spore germination protein (SGP) (TC 2.A.3.9) family.</text>
</comment>
<name>A0A1H5RMJ4_9CLOT</name>
<dbReference type="OrthoDB" id="2716906at2"/>
<gene>
    <name evidence="9" type="ORF">SAMN05660865_00057</name>
</gene>
<evidence type="ECO:0000256" key="5">
    <source>
        <dbReference type="ARBA" id="ARBA00022692"/>
    </source>
</evidence>
<evidence type="ECO:0000256" key="8">
    <source>
        <dbReference type="SAM" id="Phobius"/>
    </source>
</evidence>
<feature type="transmembrane region" description="Helical" evidence="8">
    <location>
        <begin position="220"/>
        <end position="242"/>
    </location>
</feature>
<dbReference type="Proteomes" id="UP000242850">
    <property type="component" value="Unassembled WGS sequence"/>
</dbReference>
<evidence type="ECO:0000256" key="3">
    <source>
        <dbReference type="ARBA" id="ARBA00022448"/>
    </source>
</evidence>
<dbReference type="Gene3D" id="1.20.1740.10">
    <property type="entry name" value="Amino acid/polyamine transporter I"/>
    <property type="match status" value="1"/>
</dbReference>
<feature type="transmembrane region" description="Helical" evidence="8">
    <location>
        <begin position="308"/>
        <end position="327"/>
    </location>
</feature>
<feature type="transmembrane region" description="Helical" evidence="8">
    <location>
        <begin position="12"/>
        <end position="30"/>
    </location>
</feature>
<feature type="transmembrane region" description="Helical" evidence="8">
    <location>
        <begin position="339"/>
        <end position="358"/>
    </location>
</feature>
<dbReference type="PANTHER" id="PTHR34975:SF2">
    <property type="entry name" value="SPORE GERMINATION PROTEIN A2"/>
    <property type="match status" value="1"/>
</dbReference>
<evidence type="ECO:0000256" key="7">
    <source>
        <dbReference type="ARBA" id="ARBA00023136"/>
    </source>
</evidence>
<sequence length="363" mass="40969">MVPNDDKISQFQVALIVFLTPIGVGIFTLPSTLAKDVETNGWLSLILGGLVCLLEIYFICCIAKKYSPAKFTDVLKQLFGKFLGTIFAVIIFIYFLIFSALEVRLFAETTKMYLLYKTPLEYIIIPFLFLGIILARCGIEPIARFFEAVIYLVAITFILVFLLYLPKSDYSNLLPVLRIHPLKLLKGVEDSFFSFSGFEVLLLLFPFMRDSKKSFKVSAISIMLITFIYVVIFVQCIARFGVDYTKTLLYPTLSLIKSSDVPGAFIEGIEGLLFSLWIVLIFTTLAMFIFAYSVIAGDLLKQKEAKHIVILFLPAVYIVSLLPDNIASTFELVDKLIKSLGYFVILILPTLMFIVSKIKGERA</sequence>
<evidence type="ECO:0000313" key="9">
    <source>
        <dbReference type="EMBL" id="SEF38721.1"/>
    </source>
</evidence>
<protein>
    <submittedName>
        <fullName evidence="9">Spore germination protein</fullName>
    </submittedName>
</protein>
<comment type="subcellular location">
    <subcellularLocation>
        <location evidence="1">Membrane</location>
        <topology evidence="1">Multi-pass membrane protein</topology>
    </subcellularLocation>
</comment>
<keyword evidence="7 8" id="KW-0472">Membrane</keyword>
<organism evidence="9 10">
    <name type="scientific">Caloramator fervidus</name>
    <dbReference type="NCBI Taxonomy" id="29344"/>
    <lineage>
        <taxon>Bacteria</taxon>
        <taxon>Bacillati</taxon>
        <taxon>Bacillota</taxon>
        <taxon>Clostridia</taxon>
        <taxon>Eubacteriales</taxon>
        <taxon>Clostridiaceae</taxon>
        <taxon>Caloramator</taxon>
    </lineage>
</organism>
<dbReference type="PANTHER" id="PTHR34975">
    <property type="entry name" value="SPORE GERMINATION PROTEIN A2"/>
    <property type="match status" value="1"/>
</dbReference>
<reference evidence="10" key="1">
    <citation type="submission" date="2016-10" db="EMBL/GenBank/DDBJ databases">
        <authorList>
            <person name="Varghese N."/>
            <person name="Submissions S."/>
        </authorList>
    </citation>
    <scope>NUCLEOTIDE SEQUENCE [LARGE SCALE GENOMIC DNA]</scope>
    <source>
        <strain evidence="10">DSM 5463</strain>
    </source>
</reference>